<dbReference type="Proteomes" id="UP000823613">
    <property type="component" value="Unassembled WGS sequence"/>
</dbReference>
<dbReference type="AlphaFoldDB" id="A0A9D9DI56"/>
<proteinExistence type="predicted"/>
<sequence>MKRVGKKGLRLDQFLNINNSALSMEIYYFYLFDHKNDIDFTTNCKGKLHNRNVPAWDVYVFERKNKKECDLAKELVTYYCFNLDELYKGLSQKFYFYIIVKSFNNKVERIITPNEVFLTLESVASRCFAIMDTNNLLKVKEYYDHH</sequence>
<evidence type="ECO:0000313" key="2">
    <source>
        <dbReference type="Proteomes" id="UP000823613"/>
    </source>
</evidence>
<organism evidence="1 2">
    <name type="scientific">Candidatus Onthovivens merdipullorum</name>
    <dbReference type="NCBI Taxonomy" id="2840889"/>
    <lineage>
        <taxon>Bacteria</taxon>
        <taxon>Bacillati</taxon>
        <taxon>Bacillota</taxon>
        <taxon>Bacilli</taxon>
        <taxon>Bacillales</taxon>
        <taxon>Candidatus Onthovivens</taxon>
    </lineage>
</organism>
<protein>
    <submittedName>
        <fullName evidence="1">Uncharacterized protein</fullName>
    </submittedName>
</protein>
<reference evidence="1" key="2">
    <citation type="journal article" date="2021" name="PeerJ">
        <title>Extensive microbial diversity within the chicken gut microbiome revealed by metagenomics and culture.</title>
        <authorList>
            <person name="Gilroy R."/>
            <person name="Ravi A."/>
            <person name="Getino M."/>
            <person name="Pursley I."/>
            <person name="Horton D.L."/>
            <person name="Alikhan N.F."/>
            <person name="Baker D."/>
            <person name="Gharbi K."/>
            <person name="Hall N."/>
            <person name="Watson M."/>
            <person name="Adriaenssens E.M."/>
            <person name="Foster-Nyarko E."/>
            <person name="Jarju S."/>
            <person name="Secka A."/>
            <person name="Antonio M."/>
            <person name="Oren A."/>
            <person name="Chaudhuri R.R."/>
            <person name="La Ragione R."/>
            <person name="Hildebrand F."/>
            <person name="Pallen M.J."/>
        </authorList>
    </citation>
    <scope>NUCLEOTIDE SEQUENCE</scope>
    <source>
        <strain evidence="1">11159</strain>
    </source>
</reference>
<reference evidence="1" key="1">
    <citation type="submission" date="2020-10" db="EMBL/GenBank/DDBJ databases">
        <authorList>
            <person name="Gilroy R."/>
        </authorList>
    </citation>
    <scope>NUCLEOTIDE SEQUENCE</scope>
    <source>
        <strain evidence="1">11159</strain>
    </source>
</reference>
<comment type="caution">
    <text evidence="1">The sequence shown here is derived from an EMBL/GenBank/DDBJ whole genome shotgun (WGS) entry which is preliminary data.</text>
</comment>
<dbReference type="EMBL" id="JADIMY010000041">
    <property type="protein sequence ID" value="MBO8427302.1"/>
    <property type="molecule type" value="Genomic_DNA"/>
</dbReference>
<name>A0A9D9DI56_9BACL</name>
<accession>A0A9D9DI56</accession>
<evidence type="ECO:0000313" key="1">
    <source>
        <dbReference type="EMBL" id="MBO8427302.1"/>
    </source>
</evidence>
<gene>
    <name evidence="1" type="ORF">IAC58_01925</name>
</gene>